<protein>
    <submittedName>
        <fullName evidence="2">Uncharacterized protein</fullName>
    </submittedName>
</protein>
<dbReference type="AlphaFoldDB" id="A0A5R9FSL1"/>
<comment type="caution">
    <text evidence="2">The sequence shown here is derived from an EMBL/GenBank/DDBJ whole genome shotgun (WGS) entry which is preliminary data.</text>
</comment>
<name>A0A5R9FSL1_9ACTN</name>
<dbReference type="Proteomes" id="UP000305906">
    <property type="component" value="Unassembled WGS sequence"/>
</dbReference>
<organism evidence="2 3">
    <name type="scientific">Streptomyces montanus</name>
    <dbReference type="NCBI Taxonomy" id="2580423"/>
    <lineage>
        <taxon>Bacteria</taxon>
        <taxon>Bacillati</taxon>
        <taxon>Actinomycetota</taxon>
        <taxon>Actinomycetes</taxon>
        <taxon>Kitasatosporales</taxon>
        <taxon>Streptomycetaceae</taxon>
        <taxon>Streptomyces</taxon>
    </lineage>
</organism>
<keyword evidence="3" id="KW-1185">Reference proteome</keyword>
<evidence type="ECO:0000256" key="1">
    <source>
        <dbReference type="SAM" id="MobiDB-lite"/>
    </source>
</evidence>
<evidence type="ECO:0000313" key="3">
    <source>
        <dbReference type="Proteomes" id="UP000305906"/>
    </source>
</evidence>
<feature type="region of interest" description="Disordered" evidence="1">
    <location>
        <begin position="87"/>
        <end position="107"/>
    </location>
</feature>
<dbReference type="EMBL" id="VBZC01000021">
    <property type="protein sequence ID" value="TLS44368.1"/>
    <property type="molecule type" value="Genomic_DNA"/>
</dbReference>
<evidence type="ECO:0000313" key="2">
    <source>
        <dbReference type="EMBL" id="TLS44368.1"/>
    </source>
</evidence>
<reference evidence="2 3" key="1">
    <citation type="submission" date="2019-05" db="EMBL/GenBank/DDBJ databases">
        <title>Streptomyces sp. NEAU-C151, a novel actinomycete isolated from soil.</title>
        <authorList>
            <person name="Han L."/>
            <person name="Jiang H."/>
        </authorList>
    </citation>
    <scope>NUCLEOTIDE SEQUENCE [LARGE SCALE GENOMIC DNA]</scope>
    <source>
        <strain evidence="2 3">NEAU-C151</strain>
    </source>
</reference>
<gene>
    <name evidence="2" type="ORF">FE633_20280</name>
</gene>
<dbReference type="RefSeq" id="WP_138046584.1">
    <property type="nucleotide sequence ID" value="NZ_VBZC01000021.1"/>
</dbReference>
<sequence length="199" mass="22170">MSIEAVASLVTATVAVVGVPAVYMQARAARLSAEAAGRAQLQHTRQTSQHAASVEVLAAADELKRACDNSGSAAWWLTMIYQDGVSDDDRRRERAREQKESAERRHEEAFDHACEAYERLVKAVARLELEGPDQLIASAARLADLGDLLQLQGQGTNFDEDDLVYVTEHEQQPFTWVTKQFAEARSKFILDTRSYFNDI</sequence>
<accession>A0A5R9FSL1</accession>
<proteinExistence type="predicted"/>